<dbReference type="PANTHER" id="PTHR28047">
    <property type="entry name" value="PROTEIN DCG1"/>
    <property type="match status" value="1"/>
</dbReference>
<dbReference type="Gene3D" id="3.40.50.12500">
    <property type="match status" value="1"/>
</dbReference>
<dbReference type="Proteomes" id="UP000236290">
    <property type="component" value="Unassembled WGS sequence"/>
</dbReference>
<dbReference type="InterPro" id="IPR015942">
    <property type="entry name" value="Asp/Glu/hydantoin_racemase"/>
</dbReference>
<sequence length="319" mass="34539">MITFPWMPVVPHDLLPILILSAASTLSYNNSNNASSSTHLQHQHPPPQPQFLPRHDEDNGISRQLNSNPSSSNSANPPTVAHQIAYQADSVESVSISTYTAPEPSPASIDNDEDIQASVEAVSNDPEFQPKGYDAVLVACFSVHPLVKQLAHSLKPTPVIGIFEASILTSLSLVPLVEKENEKEQQQWGIVTTGAFWEAHLSDGVAAFLGQPLSQSISDYRFAGVYSTGLNAGDFHTISQEQINVRLREATKRLLSSGNVTCVVMGCGGMGGLQDMIRDIIVQEYGRDRAKDVSIVDGVQAGVLQLQQTVLSRRVFGVE</sequence>
<protein>
    <recommendedName>
        <fullName evidence="6">DCG1 protein</fullName>
    </recommendedName>
</protein>
<dbReference type="PANTHER" id="PTHR28047:SF5">
    <property type="entry name" value="PROTEIN DCG1"/>
    <property type="match status" value="1"/>
</dbReference>
<name>A0A2K0UF32_TRIHA</name>
<evidence type="ECO:0000256" key="2">
    <source>
        <dbReference type="SAM" id="MobiDB-lite"/>
    </source>
</evidence>
<comment type="similarity">
    <text evidence="1">Belongs to the HyuE racemase family.</text>
</comment>
<evidence type="ECO:0000256" key="3">
    <source>
        <dbReference type="SAM" id="SignalP"/>
    </source>
</evidence>
<feature type="compositionally biased region" description="Low complexity" evidence="2">
    <location>
        <begin position="66"/>
        <end position="78"/>
    </location>
</feature>
<feature type="signal peptide" evidence="3">
    <location>
        <begin position="1"/>
        <end position="27"/>
    </location>
</feature>
<comment type="caution">
    <text evidence="4">The sequence shown here is derived from an EMBL/GenBank/DDBJ whole genome shotgun (WGS) entry which is preliminary data.</text>
</comment>
<dbReference type="OrthoDB" id="412018at2759"/>
<evidence type="ECO:0000313" key="5">
    <source>
        <dbReference type="Proteomes" id="UP000236290"/>
    </source>
</evidence>
<keyword evidence="3" id="KW-0732">Signal</keyword>
<dbReference type="EMBL" id="MTYI01000046">
    <property type="protein sequence ID" value="PNP56347.1"/>
    <property type="molecule type" value="Genomic_DNA"/>
</dbReference>
<dbReference type="GO" id="GO:0047661">
    <property type="term" value="F:amino-acid racemase activity"/>
    <property type="evidence" value="ECO:0007669"/>
    <property type="project" value="InterPro"/>
</dbReference>
<dbReference type="InterPro" id="IPR053714">
    <property type="entry name" value="Iso_Racemase_Enz_sf"/>
</dbReference>
<reference evidence="4 5" key="1">
    <citation type="submission" date="2017-02" db="EMBL/GenBank/DDBJ databases">
        <title>Genomes of Trichoderma spp. with biocontrol activity.</title>
        <authorList>
            <person name="Gardiner D."/>
            <person name="Kazan K."/>
            <person name="Vos C."/>
            <person name="Harvey P."/>
        </authorList>
    </citation>
    <scope>NUCLEOTIDE SEQUENCE [LARGE SCALE GENOMIC DNA]</scope>
    <source>
        <strain evidence="4 5">Tr1</strain>
    </source>
</reference>
<evidence type="ECO:0000256" key="1">
    <source>
        <dbReference type="ARBA" id="ARBA00038414"/>
    </source>
</evidence>
<organism evidence="4 5">
    <name type="scientific">Trichoderma harzianum</name>
    <name type="common">Hypocrea lixii</name>
    <dbReference type="NCBI Taxonomy" id="5544"/>
    <lineage>
        <taxon>Eukaryota</taxon>
        <taxon>Fungi</taxon>
        <taxon>Dikarya</taxon>
        <taxon>Ascomycota</taxon>
        <taxon>Pezizomycotina</taxon>
        <taxon>Sordariomycetes</taxon>
        <taxon>Hypocreomycetidae</taxon>
        <taxon>Hypocreales</taxon>
        <taxon>Hypocreaceae</taxon>
        <taxon>Trichoderma</taxon>
    </lineage>
</organism>
<dbReference type="AlphaFoldDB" id="A0A2K0UF32"/>
<evidence type="ECO:0000313" key="4">
    <source>
        <dbReference type="EMBL" id="PNP56347.1"/>
    </source>
</evidence>
<evidence type="ECO:0008006" key="6">
    <source>
        <dbReference type="Google" id="ProtNLM"/>
    </source>
</evidence>
<dbReference type="InterPro" id="IPR052186">
    <property type="entry name" value="Hydantoin_racemase-like"/>
</dbReference>
<proteinExistence type="inferred from homology"/>
<dbReference type="Pfam" id="PF01177">
    <property type="entry name" value="Asp_Glu_race"/>
    <property type="match status" value="1"/>
</dbReference>
<feature type="chain" id="PRO_5014385729" description="DCG1 protein" evidence="3">
    <location>
        <begin position="28"/>
        <end position="319"/>
    </location>
</feature>
<gene>
    <name evidence="4" type="ORF">THARTR1_03503</name>
</gene>
<feature type="region of interest" description="Disordered" evidence="2">
    <location>
        <begin position="32"/>
        <end position="78"/>
    </location>
</feature>
<accession>A0A2K0UF32</accession>